<gene>
    <name evidence="1" type="ORF">BDM02DRAFT_604901</name>
</gene>
<sequence>MKFFATIPFVLGAALQAVAQVSDAAKAAELVADLKKAPTQVARLNILKNNRDWLFDYNAGVGTVRSAGGNSTLANVANFPALFANGMAMAIGHMAPCGMNSPHTHPRATELLYVVNGEIEAGFIEENGARFVSNTVTQGQGTIFPKGSIHYQVNTGCEPVTFVAALNDEDPGASLIAQRFFGLPPDVVAATLGDVGVKEVVNLATGIPDNFVIGVDRCLQKCNLKRGQQSKNQQQPRVDGNAFPN</sequence>
<keyword evidence="2" id="KW-1185">Reference proteome</keyword>
<dbReference type="Proteomes" id="UP000886501">
    <property type="component" value="Unassembled WGS sequence"/>
</dbReference>
<protein>
    <submittedName>
        <fullName evidence="1">Spherulin 1a</fullName>
    </submittedName>
</protein>
<comment type="caution">
    <text evidence="1">The sequence shown here is derived from an EMBL/GenBank/DDBJ whole genome shotgun (WGS) entry which is preliminary data.</text>
</comment>
<accession>A0ACB6Z6Q5</accession>
<proteinExistence type="predicted"/>
<evidence type="ECO:0000313" key="2">
    <source>
        <dbReference type="Proteomes" id="UP000886501"/>
    </source>
</evidence>
<organism evidence="1 2">
    <name type="scientific">Thelephora ganbajun</name>
    <name type="common">Ganba fungus</name>
    <dbReference type="NCBI Taxonomy" id="370292"/>
    <lineage>
        <taxon>Eukaryota</taxon>
        <taxon>Fungi</taxon>
        <taxon>Dikarya</taxon>
        <taxon>Basidiomycota</taxon>
        <taxon>Agaricomycotina</taxon>
        <taxon>Agaricomycetes</taxon>
        <taxon>Thelephorales</taxon>
        <taxon>Thelephoraceae</taxon>
        <taxon>Thelephora</taxon>
    </lineage>
</organism>
<evidence type="ECO:0000313" key="1">
    <source>
        <dbReference type="EMBL" id="KAF9645283.1"/>
    </source>
</evidence>
<dbReference type="EMBL" id="MU118097">
    <property type="protein sequence ID" value="KAF9645283.1"/>
    <property type="molecule type" value="Genomic_DNA"/>
</dbReference>
<reference evidence="1" key="1">
    <citation type="submission" date="2019-10" db="EMBL/GenBank/DDBJ databases">
        <authorList>
            <consortium name="DOE Joint Genome Institute"/>
            <person name="Kuo A."/>
            <person name="Miyauchi S."/>
            <person name="Kiss E."/>
            <person name="Drula E."/>
            <person name="Kohler A."/>
            <person name="Sanchez-Garcia M."/>
            <person name="Andreopoulos B."/>
            <person name="Barry K.W."/>
            <person name="Bonito G."/>
            <person name="Buee M."/>
            <person name="Carver A."/>
            <person name="Chen C."/>
            <person name="Cichocki N."/>
            <person name="Clum A."/>
            <person name="Culley D."/>
            <person name="Crous P.W."/>
            <person name="Fauchery L."/>
            <person name="Girlanda M."/>
            <person name="Hayes R."/>
            <person name="Keri Z."/>
            <person name="Labutti K."/>
            <person name="Lipzen A."/>
            <person name="Lombard V."/>
            <person name="Magnuson J."/>
            <person name="Maillard F."/>
            <person name="Morin E."/>
            <person name="Murat C."/>
            <person name="Nolan M."/>
            <person name="Ohm R."/>
            <person name="Pangilinan J."/>
            <person name="Pereira M."/>
            <person name="Perotto S."/>
            <person name="Peter M."/>
            <person name="Riley R."/>
            <person name="Sitrit Y."/>
            <person name="Stielow B."/>
            <person name="Szollosi G."/>
            <person name="Zifcakova L."/>
            <person name="Stursova M."/>
            <person name="Spatafora J.W."/>
            <person name="Tedersoo L."/>
            <person name="Vaario L.-M."/>
            <person name="Yamada A."/>
            <person name="Yan M."/>
            <person name="Wang P."/>
            <person name="Xu J."/>
            <person name="Bruns T."/>
            <person name="Baldrian P."/>
            <person name="Vilgalys R."/>
            <person name="Henrissat B."/>
            <person name="Grigoriev I.V."/>
            <person name="Hibbett D."/>
            <person name="Nagy L.G."/>
            <person name="Martin F.M."/>
        </authorList>
    </citation>
    <scope>NUCLEOTIDE SEQUENCE</scope>
    <source>
        <strain evidence="1">P2</strain>
    </source>
</reference>
<name>A0ACB6Z6Q5_THEGA</name>
<reference evidence="1" key="2">
    <citation type="journal article" date="2020" name="Nat. Commun.">
        <title>Large-scale genome sequencing of mycorrhizal fungi provides insights into the early evolution of symbiotic traits.</title>
        <authorList>
            <person name="Miyauchi S."/>
            <person name="Kiss E."/>
            <person name="Kuo A."/>
            <person name="Drula E."/>
            <person name="Kohler A."/>
            <person name="Sanchez-Garcia M."/>
            <person name="Morin E."/>
            <person name="Andreopoulos B."/>
            <person name="Barry K.W."/>
            <person name="Bonito G."/>
            <person name="Buee M."/>
            <person name="Carver A."/>
            <person name="Chen C."/>
            <person name="Cichocki N."/>
            <person name="Clum A."/>
            <person name="Culley D."/>
            <person name="Crous P.W."/>
            <person name="Fauchery L."/>
            <person name="Girlanda M."/>
            <person name="Hayes R.D."/>
            <person name="Keri Z."/>
            <person name="LaButti K."/>
            <person name="Lipzen A."/>
            <person name="Lombard V."/>
            <person name="Magnuson J."/>
            <person name="Maillard F."/>
            <person name="Murat C."/>
            <person name="Nolan M."/>
            <person name="Ohm R.A."/>
            <person name="Pangilinan J."/>
            <person name="Pereira M.F."/>
            <person name="Perotto S."/>
            <person name="Peter M."/>
            <person name="Pfister S."/>
            <person name="Riley R."/>
            <person name="Sitrit Y."/>
            <person name="Stielow J.B."/>
            <person name="Szollosi G."/>
            <person name="Zifcakova L."/>
            <person name="Stursova M."/>
            <person name="Spatafora J.W."/>
            <person name="Tedersoo L."/>
            <person name="Vaario L.M."/>
            <person name="Yamada A."/>
            <person name="Yan M."/>
            <person name="Wang P."/>
            <person name="Xu J."/>
            <person name="Bruns T."/>
            <person name="Baldrian P."/>
            <person name="Vilgalys R."/>
            <person name="Dunand C."/>
            <person name="Henrissat B."/>
            <person name="Grigoriev I.V."/>
            <person name="Hibbett D."/>
            <person name="Nagy L.G."/>
            <person name="Martin F.M."/>
        </authorList>
    </citation>
    <scope>NUCLEOTIDE SEQUENCE</scope>
    <source>
        <strain evidence="1">P2</strain>
    </source>
</reference>